<comment type="caution">
    <text evidence="2">The sequence shown here is derived from an EMBL/GenBank/DDBJ whole genome shotgun (WGS) entry which is preliminary data.</text>
</comment>
<name>A0AAV5KQ10_9ROSI</name>
<proteinExistence type="predicted"/>
<evidence type="ECO:0000313" key="3">
    <source>
        <dbReference type="Proteomes" id="UP001054252"/>
    </source>
</evidence>
<protein>
    <submittedName>
        <fullName evidence="2">Uncharacterized protein</fullName>
    </submittedName>
</protein>
<dbReference type="AlphaFoldDB" id="A0AAV5KQ10"/>
<reference evidence="2 3" key="1">
    <citation type="journal article" date="2021" name="Commun. Biol.">
        <title>The genome of Shorea leprosula (Dipterocarpaceae) highlights the ecological relevance of drought in aseasonal tropical rainforests.</title>
        <authorList>
            <person name="Ng K.K.S."/>
            <person name="Kobayashi M.J."/>
            <person name="Fawcett J.A."/>
            <person name="Hatakeyama M."/>
            <person name="Paape T."/>
            <person name="Ng C.H."/>
            <person name="Ang C.C."/>
            <person name="Tnah L.H."/>
            <person name="Lee C.T."/>
            <person name="Nishiyama T."/>
            <person name="Sese J."/>
            <person name="O'Brien M.J."/>
            <person name="Copetti D."/>
            <person name="Mohd Noor M.I."/>
            <person name="Ong R.C."/>
            <person name="Putra M."/>
            <person name="Sireger I.Z."/>
            <person name="Indrioko S."/>
            <person name="Kosugi Y."/>
            <person name="Izuno A."/>
            <person name="Isagi Y."/>
            <person name="Lee S.L."/>
            <person name="Shimizu K.K."/>
        </authorList>
    </citation>
    <scope>NUCLEOTIDE SEQUENCE [LARGE SCALE GENOMIC DNA]</scope>
    <source>
        <strain evidence="2">214</strain>
    </source>
</reference>
<evidence type="ECO:0000256" key="1">
    <source>
        <dbReference type="SAM" id="MobiDB-lite"/>
    </source>
</evidence>
<gene>
    <name evidence="2" type="ORF">SLEP1_g35888</name>
</gene>
<feature type="region of interest" description="Disordered" evidence="1">
    <location>
        <begin position="1"/>
        <end position="21"/>
    </location>
</feature>
<keyword evidence="3" id="KW-1185">Reference proteome</keyword>
<dbReference type="EMBL" id="BPVZ01000072">
    <property type="protein sequence ID" value="GKV26623.1"/>
    <property type="molecule type" value="Genomic_DNA"/>
</dbReference>
<sequence>MRKQEVKGKDRGRSRGNLQGNVTQRVMIGEKKELEHKYHQKMFESVHRIFRENKIGKYMTVTEQPKPQINNEIV</sequence>
<evidence type="ECO:0000313" key="2">
    <source>
        <dbReference type="EMBL" id="GKV26623.1"/>
    </source>
</evidence>
<dbReference type="Proteomes" id="UP001054252">
    <property type="component" value="Unassembled WGS sequence"/>
</dbReference>
<organism evidence="2 3">
    <name type="scientific">Rubroshorea leprosula</name>
    <dbReference type="NCBI Taxonomy" id="152421"/>
    <lineage>
        <taxon>Eukaryota</taxon>
        <taxon>Viridiplantae</taxon>
        <taxon>Streptophyta</taxon>
        <taxon>Embryophyta</taxon>
        <taxon>Tracheophyta</taxon>
        <taxon>Spermatophyta</taxon>
        <taxon>Magnoliopsida</taxon>
        <taxon>eudicotyledons</taxon>
        <taxon>Gunneridae</taxon>
        <taxon>Pentapetalae</taxon>
        <taxon>rosids</taxon>
        <taxon>malvids</taxon>
        <taxon>Malvales</taxon>
        <taxon>Dipterocarpaceae</taxon>
        <taxon>Rubroshorea</taxon>
    </lineage>
</organism>
<accession>A0AAV5KQ10</accession>
<feature type="compositionally biased region" description="Basic and acidic residues" evidence="1">
    <location>
        <begin position="1"/>
        <end position="13"/>
    </location>
</feature>